<dbReference type="PANTHER" id="PTHR46601">
    <property type="entry name" value="ULP_PROTEASE DOMAIN-CONTAINING PROTEIN"/>
    <property type="match status" value="1"/>
</dbReference>
<feature type="non-terminal residue" evidence="1">
    <location>
        <position position="1"/>
    </location>
</feature>
<dbReference type="Proteomes" id="UP000499080">
    <property type="component" value="Unassembled WGS sequence"/>
</dbReference>
<dbReference type="EMBL" id="BGPR01011560">
    <property type="protein sequence ID" value="GBN51893.1"/>
    <property type="molecule type" value="Genomic_DNA"/>
</dbReference>
<organism evidence="1 2">
    <name type="scientific">Araneus ventricosus</name>
    <name type="common">Orbweaver spider</name>
    <name type="synonym">Epeira ventricosa</name>
    <dbReference type="NCBI Taxonomy" id="182803"/>
    <lineage>
        <taxon>Eukaryota</taxon>
        <taxon>Metazoa</taxon>
        <taxon>Ecdysozoa</taxon>
        <taxon>Arthropoda</taxon>
        <taxon>Chelicerata</taxon>
        <taxon>Arachnida</taxon>
        <taxon>Araneae</taxon>
        <taxon>Araneomorphae</taxon>
        <taxon>Entelegynae</taxon>
        <taxon>Araneoidea</taxon>
        <taxon>Araneidae</taxon>
        <taxon>Araneus</taxon>
    </lineage>
</organism>
<evidence type="ECO:0000313" key="2">
    <source>
        <dbReference type="Proteomes" id="UP000499080"/>
    </source>
</evidence>
<proteinExistence type="predicted"/>
<gene>
    <name evidence="1" type="ORF">AVEN_123680_1</name>
</gene>
<evidence type="ECO:0000313" key="1">
    <source>
        <dbReference type="EMBL" id="GBN51893.1"/>
    </source>
</evidence>
<comment type="caution">
    <text evidence="1">The sequence shown here is derived from an EMBL/GenBank/DDBJ whole genome shotgun (WGS) entry which is preliminary data.</text>
</comment>
<keyword evidence="2" id="KW-1185">Reference proteome</keyword>
<dbReference type="AlphaFoldDB" id="A0A4Y2PLU0"/>
<dbReference type="PANTHER" id="PTHR46601:SF1">
    <property type="entry name" value="ADF-H DOMAIN-CONTAINING PROTEIN"/>
    <property type="match status" value="1"/>
</dbReference>
<name>A0A4Y2PLU0_ARAVE</name>
<dbReference type="OrthoDB" id="6510872at2759"/>
<sequence>PVLIIDIKRVKNVLPSRPTKQIPITKDVKNWSPGKIKALSKEINIKLSDGVNKEKEAQKKRIDALSEVQKKEVIDFYKQDSISRILPGKKEYVSVKDPVTGKRTKYQKRILIMKLKEAYQLFKEEAKIYIGFSTFAALRPAEVFPVSQRDHEVCMCMYHENIEMLLDCLNKINKTVKLPTNAEIAMKETVCDNKSLSCCKRNCKECGVDAWVNRVINFDENDLEEDMETNFYKWKRI</sequence>
<accession>A0A4Y2PLU0</accession>
<protein>
    <submittedName>
        <fullName evidence="1">Uncharacterized protein</fullName>
    </submittedName>
</protein>
<reference evidence="1 2" key="1">
    <citation type="journal article" date="2019" name="Sci. Rep.">
        <title>Orb-weaving spider Araneus ventricosus genome elucidates the spidroin gene catalogue.</title>
        <authorList>
            <person name="Kono N."/>
            <person name="Nakamura H."/>
            <person name="Ohtoshi R."/>
            <person name="Moran D.A.P."/>
            <person name="Shinohara A."/>
            <person name="Yoshida Y."/>
            <person name="Fujiwara M."/>
            <person name="Mori M."/>
            <person name="Tomita M."/>
            <person name="Arakawa K."/>
        </authorList>
    </citation>
    <scope>NUCLEOTIDE SEQUENCE [LARGE SCALE GENOMIC DNA]</scope>
</reference>